<organism evidence="1 2">
    <name type="scientific">Tetrabaena socialis</name>
    <dbReference type="NCBI Taxonomy" id="47790"/>
    <lineage>
        <taxon>Eukaryota</taxon>
        <taxon>Viridiplantae</taxon>
        <taxon>Chlorophyta</taxon>
        <taxon>core chlorophytes</taxon>
        <taxon>Chlorophyceae</taxon>
        <taxon>CS clade</taxon>
        <taxon>Chlamydomonadales</taxon>
        <taxon>Tetrabaenaceae</taxon>
        <taxon>Tetrabaena</taxon>
    </lineage>
</organism>
<evidence type="ECO:0000313" key="2">
    <source>
        <dbReference type="Proteomes" id="UP000236333"/>
    </source>
</evidence>
<dbReference type="Proteomes" id="UP000236333">
    <property type="component" value="Unassembled WGS sequence"/>
</dbReference>
<dbReference type="AlphaFoldDB" id="A0A2J7ZIR7"/>
<protein>
    <submittedName>
        <fullName evidence="1">Uncharacterized protein</fullName>
    </submittedName>
</protein>
<sequence>VSAAAVVSWPAMSSVIRSAPSLRGSAQRIPACIYLGDHDVARFVEVFGAVGDVPGTNAWAYVPLQAGAAVAEA</sequence>
<accession>A0A2J7ZIR7</accession>
<name>A0A2J7ZIR7_9CHLO</name>
<feature type="non-terminal residue" evidence="1">
    <location>
        <position position="1"/>
    </location>
</feature>
<reference evidence="1 2" key="1">
    <citation type="journal article" date="2017" name="Mol. Biol. Evol.">
        <title>The 4-celled Tetrabaena socialis nuclear genome reveals the essential components for genetic control of cell number at the origin of multicellularity in the volvocine lineage.</title>
        <authorList>
            <person name="Featherston J."/>
            <person name="Arakaki Y."/>
            <person name="Hanschen E.R."/>
            <person name="Ferris P.J."/>
            <person name="Michod R.E."/>
            <person name="Olson B.J.S.C."/>
            <person name="Nozaki H."/>
            <person name="Durand P.M."/>
        </authorList>
    </citation>
    <scope>NUCLEOTIDE SEQUENCE [LARGE SCALE GENOMIC DNA]</scope>
    <source>
        <strain evidence="1 2">NIES-571</strain>
    </source>
</reference>
<evidence type="ECO:0000313" key="1">
    <source>
        <dbReference type="EMBL" id="PNH00158.1"/>
    </source>
</evidence>
<keyword evidence="2" id="KW-1185">Reference proteome</keyword>
<gene>
    <name evidence="1" type="ORF">TSOC_014060</name>
</gene>
<comment type="caution">
    <text evidence="1">The sequence shown here is derived from an EMBL/GenBank/DDBJ whole genome shotgun (WGS) entry which is preliminary data.</text>
</comment>
<dbReference type="EMBL" id="PGGS01001656">
    <property type="protein sequence ID" value="PNH00158.1"/>
    <property type="molecule type" value="Genomic_DNA"/>
</dbReference>
<proteinExistence type="predicted"/>